<feature type="transmembrane region" description="Helical" evidence="6">
    <location>
        <begin position="240"/>
        <end position="262"/>
    </location>
</feature>
<keyword evidence="8" id="KW-1185">Reference proteome</keyword>
<dbReference type="Proteomes" id="UP000018763">
    <property type="component" value="Chromosome"/>
</dbReference>
<dbReference type="AlphaFoldDB" id="V5XEE6"/>
<feature type="transmembrane region" description="Helical" evidence="6">
    <location>
        <begin position="400"/>
        <end position="421"/>
    </location>
</feature>
<evidence type="ECO:0000256" key="6">
    <source>
        <dbReference type="SAM" id="Phobius"/>
    </source>
</evidence>
<name>V5XEE6_MYCNE</name>
<evidence type="ECO:0000256" key="1">
    <source>
        <dbReference type="ARBA" id="ARBA00004141"/>
    </source>
</evidence>
<dbReference type="eggNOG" id="COG1914">
    <property type="taxonomic scope" value="Bacteria"/>
</dbReference>
<dbReference type="InterPro" id="IPR001046">
    <property type="entry name" value="NRAMP_fam"/>
</dbReference>
<dbReference type="PANTHER" id="PTHR11706:SF33">
    <property type="entry name" value="NATURAL RESISTANCE-ASSOCIATED MACROPHAGE PROTEIN 2"/>
    <property type="match status" value="1"/>
</dbReference>
<evidence type="ECO:0000256" key="3">
    <source>
        <dbReference type="ARBA" id="ARBA00022692"/>
    </source>
</evidence>
<dbReference type="PANTHER" id="PTHR11706">
    <property type="entry name" value="SOLUTE CARRIER PROTEIN FAMILY 11 MEMBER"/>
    <property type="match status" value="1"/>
</dbReference>
<sequence>MAAAPGTAEAMTAGPRGKLTVAALVAVIGPGLLAGLSDDDPAGITTYSVLGAQFGYQLLWVLLLSTIALVLFHGLAARMGVITGQGLIGLVRQRYGVRIGGATLATLVVANIGTTCAEFAGIAAGSELFGIDRRVSVPAAAIIVSLLVLRGSFHRVEHVLLLLSTVFLAYIASGILAEPDWGAAARGLVVPSMPATGAALAIVTATVGTTLAPWGLSFIQSYAVDKKLRTDDLRLERVDVVTGAVLTGVIGFFVVVACAATLHENGLQITEAADASRALEPLAGSAAATLFAIGLIGAALLAASVLPLSTAYSVCEYAGAEGAVDDSFREARTFYVTFGAVTVAGAAAVLLPGVPLVTILVATQILNAVLLVPILIAMIGIARDRNLMGTFAVGRTGTAIYGLTTAVIAACVVALAVTTVVG</sequence>
<evidence type="ECO:0000313" key="8">
    <source>
        <dbReference type="Proteomes" id="UP000018763"/>
    </source>
</evidence>
<organism evidence="7 8">
    <name type="scientific">Mycolicibacterium neoaurum VKM Ac-1815D</name>
    <dbReference type="NCBI Taxonomy" id="700508"/>
    <lineage>
        <taxon>Bacteria</taxon>
        <taxon>Bacillati</taxon>
        <taxon>Actinomycetota</taxon>
        <taxon>Actinomycetes</taxon>
        <taxon>Mycobacteriales</taxon>
        <taxon>Mycobacteriaceae</taxon>
        <taxon>Mycolicibacterium</taxon>
    </lineage>
</organism>
<reference evidence="7 8" key="1">
    <citation type="journal article" date="2014" name="Genome Announc.">
        <title>Complete Genome Sequence of Sterol-Transforming Mycobacterium neoaurum Strain VKM Ac-1815D.</title>
        <authorList>
            <person name="Shtratnikova V.Y."/>
            <person name="Bragin E.Y."/>
            <person name="Dovbnya D.V."/>
            <person name="Pekov Y.A."/>
            <person name="Schelkunov M.I."/>
            <person name="Strizhov N."/>
            <person name="Ivashina T.V."/>
            <person name="Ashapkin V.V."/>
            <person name="Donova M.V."/>
        </authorList>
    </citation>
    <scope>NUCLEOTIDE SEQUENCE [LARGE SCALE GENOMIC DNA]</scope>
    <source>
        <strain evidence="7 8">VKM Ac-1815D</strain>
    </source>
</reference>
<evidence type="ECO:0000313" key="7">
    <source>
        <dbReference type="EMBL" id="AHC26036.1"/>
    </source>
</evidence>
<dbReference type="GO" id="GO:0005384">
    <property type="term" value="F:manganese ion transmembrane transporter activity"/>
    <property type="evidence" value="ECO:0007669"/>
    <property type="project" value="TreeGrafter"/>
</dbReference>
<feature type="transmembrane region" description="Helical" evidence="6">
    <location>
        <begin position="97"/>
        <end position="123"/>
    </location>
</feature>
<feature type="transmembrane region" description="Helical" evidence="6">
    <location>
        <begin position="357"/>
        <end position="379"/>
    </location>
</feature>
<feature type="transmembrane region" description="Helical" evidence="6">
    <location>
        <begin position="135"/>
        <end position="153"/>
    </location>
</feature>
<protein>
    <submittedName>
        <fullName evidence="7">Mn transporter</fullName>
    </submittedName>
</protein>
<keyword evidence="2" id="KW-0813">Transport</keyword>
<proteinExistence type="predicted"/>
<keyword evidence="3 6" id="KW-0812">Transmembrane</keyword>
<accession>V5XEE6</accession>
<evidence type="ECO:0000256" key="4">
    <source>
        <dbReference type="ARBA" id="ARBA00022989"/>
    </source>
</evidence>
<feature type="transmembrane region" description="Helical" evidence="6">
    <location>
        <begin position="282"/>
        <end position="303"/>
    </location>
</feature>
<comment type="subcellular location">
    <subcellularLocation>
        <location evidence="1">Membrane</location>
        <topology evidence="1">Multi-pass membrane protein</topology>
    </subcellularLocation>
</comment>
<dbReference type="KEGG" id="mne:D174_16205"/>
<keyword evidence="5 6" id="KW-0472">Membrane</keyword>
<feature type="transmembrane region" description="Helical" evidence="6">
    <location>
        <begin position="333"/>
        <end position="351"/>
    </location>
</feature>
<dbReference type="Pfam" id="PF01566">
    <property type="entry name" value="Nramp"/>
    <property type="match status" value="1"/>
</dbReference>
<feature type="transmembrane region" description="Helical" evidence="6">
    <location>
        <begin position="19"/>
        <end position="37"/>
    </location>
</feature>
<gene>
    <name evidence="7" type="ORF">D174_16205</name>
</gene>
<feature type="transmembrane region" description="Helical" evidence="6">
    <location>
        <begin position="57"/>
        <end position="76"/>
    </location>
</feature>
<feature type="transmembrane region" description="Helical" evidence="6">
    <location>
        <begin position="160"/>
        <end position="177"/>
    </location>
</feature>
<dbReference type="GO" id="GO:0034755">
    <property type="term" value="P:iron ion transmembrane transport"/>
    <property type="evidence" value="ECO:0007669"/>
    <property type="project" value="TreeGrafter"/>
</dbReference>
<dbReference type="GO" id="GO:0015086">
    <property type="term" value="F:cadmium ion transmembrane transporter activity"/>
    <property type="evidence" value="ECO:0007669"/>
    <property type="project" value="TreeGrafter"/>
</dbReference>
<keyword evidence="4 6" id="KW-1133">Transmembrane helix</keyword>
<evidence type="ECO:0000256" key="2">
    <source>
        <dbReference type="ARBA" id="ARBA00022448"/>
    </source>
</evidence>
<evidence type="ECO:0000256" key="5">
    <source>
        <dbReference type="ARBA" id="ARBA00023136"/>
    </source>
</evidence>
<dbReference type="GO" id="GO:0005886">
    <property type="term" value="C:plasma membrane"/>
    <property type="evidence" value="ECO:0007669"/>
    <property type="project" value="TreeGrafter"/>
</dbReference>
<dbReference type="EMBL" id="CP006936">
    <property type="protein sequence ID" value="AHC26036.1"/>
    <property type="molecule type" value="Genomic_DNA"/>
</dbReference>
<feature type="transmembrane region" description="Helical" evidence="6">
    <location>
        <begin position="197"/>
        <end position="219"/>
    </location>
</feature>